<dbReference type="GO" id="GO:0071949">
    <property type="term" value="F:FAD binding"/>
    <property type="evidence" value="ECO:0007669"/>
    <property type="project" value="InterPro"/>
</dbReference>
<dbReference type="Proteomes" id="UP000663877">
    <property type="component" value="Unassembled WGS sequence"/>
</dbReference>
<dbReference type="PRINTS" id="PR00420">
    <property type="entry name" value="RNGMNOXGNASE"/>
</dbReference>
<dbReference type="Proteomes" id="UP000663832">
    <property type="component" value="Unassembled WGS sequence"/>
</dbReference>
<protein>
    <recommendedName>
        <fullName evidence="6">FAD-binding domain-containing protein</fullName>
    </recommendedName>
</protein>
<evidence type="ECO:0008006" key="6">
    <source>
        <dbReference type="Google" id="ProtNLM"/>
    </source>
</evidence>
<evidence type="ECO:0000313" key="5">
    <source>
        <dbReference type="Proteomes" id="UP000663832"/>
    </source>
</evidence>
<dbReference type="EMBL" id="CAJNOI010000127">
    <property type="protein sequence ID" value="CAF1101304.1"/>
    <property type="molecule type" value="Genomic_DNA"/>
</dbReference>
<dbReference type="OrthoDB" id="655030at2759"/>
<accession>A0A814G147</accession>
<reference evidence="3" key="1">
    <citation type="submission" date="2021-02" db="EMBL/GenBank/DDBJ databases">
        <authorList>
            <person name="Nowell W R."/>
        </authorList>
    </citation>
    <scope>NUCLEOTIDE SEQUENCE</scope>
</reference>
<evidence type="ECO:0000313" key="4">
    <source>
        <dbReference type="EMBL" id="CAF1101304.1"/>
    </source>
</evidence>
<dbReference type="Pfam" id="PF22607">
    <property type="entry name" value="FAD_binding-like"/>
    <property type="match status" value="1"/>
</dbReference>
<keyword evidence="5" id="KW-1185">Reference proteome</keyword>
<dbReference type="AlphaFoldDB" id="A0A814G147"/>
<dbReference type="InterPro" id="IPR002938">
    <property type="entry name" value="FAD-bd"/>
</dbReference>
<dbReference type="Pfam" id="PF01494">
    <property type="entry name" value="FAD_binding_3"/>
    <property type="match status" value="1"/>
</dbReference>
<dbReference type="EMBL" id="CAJNOM010000076">
    <property type="protein sequence ID" value="CAF0991334.1"/>
    <property type="molecule type" value="Genomic_DNA"/>
</dbReference>
<feature type="domain" description="2,6-dihydroxypyridine 3-monooxygenase substrate binding" evidence="2">
    <location>
        <begin position="180"/>
        <end position="305"/>
    </location>
</feature>
<dbReference type="InterPro" id="IPR054707">
    <property type="entry name" value="DhpH_subs-bd"/>
</dbReference>
<sequence length="421" mass="47907">MDIIVVGGSLAGLFAGLVLKRLGHNVHILERNPTRYYQGNGAGISVGPELRDYMDKFDKTGRNFIIPSMFRRYLDIHGNEIHREDWIRPTTSWDLMYYILRANFDGLESEYCKGTDQAGGKTIYDYDANVSDMKVDNDGITIIYEQKNQKNSIKADILLAADGASSNIRTLLNPYLERKYVGYVLWRGTILESEASELLASSFVECFTFFHAPGIQFFYYFIPGKNGALDQGNRLINWGWYCNCEDPSEILTDCDGKTHRWTLPIGKVQLKVWENQKQYATHNLPPQFAQLVHITQSPIVQVITDVLAPQATYYGGRIVLLGDALATFRPHTGAGASQAAFDALQLWENMKNWHEWMKNKSSYEDLVMEFARYGVQHGQKLGNLSQFGHYKVDGKLKMGFLPPFEKALQSEEDELLYDNST</sequence>
<dbReference type="Gene3D" id="3.50.50.60">
    <property type="entry name" value="FAD/NAD(P)-binding domain"/>
    <property type="match status" value="1"/>
</dbReference>
<evidence type="ECO:0000259" key="1">
    <source>
        <dbReference type="Pfam" id="PF01494"/>
    </source>
</evidence>
<evidence type="ECO:0000313" key="3">
    <source>
        <dbReference type="EMBL" id="CAF0991334.1"/>
    </source>
</evidence>
<dbReference type="Gene3D" id="3.30.9.60">
    <property type="match status" value="1"/>
</dbReference>
<organism evidence="3 5">
    <name type="scientific">Adineta steineri</name>
    <dbReference type="NCBI Taxonomy" id="433720"/>
    <lineage>
        <taxon>Eukaryota</taxon>
        <taxon>Metazoa</taxon>
        <taxon>Spiralia</taxon>
        <taxon>Gnathifera</taxon>
        <taxon>Rotifera</taxon>
        <taxon>Eurotatoria</taxon>
        <taxon>Bdelloidea</taxon>
        <taxon>Adinetida</taxon>
        <taxon>Adinetidae</taxon>
        <taxon>Adineta</taxon>
    </lineage>
</organism>
<evidence type="ECO:0000259" key="2">
    <source>
        <dbReference type="Pfam" id="PF22607"/>
    </source>
</evidence>
<gene>
    <name evidence="4" type="ORF">BJG266_LOCUS21368</name>
    <name evidence="3" type="ORF">QVE165_LOCUS14411</name>
</gene>
<name>A0A814G147_9BILA</name>
<dbReference type="PANTHER" id="PTHR47469">
    <property type="entry name" value="MONOOXYGENASE-LIKE"/>
    <property type="match status" value="1"/>
</dbReference>
<dbReference type="SUPFAM" id="SSF51905">
    <property type="entry name" value="FAD/NAD(P)-binding domain"/>
    <property type="match status" value="1"/>
</dbReference>
<feature type="domain" description="FAD-binding" evidence="1">
    <location>
        <begin position="2"/>
        <end position="45"/>
    </location>
</feature>
<proteinExistence type="predicted"/>
<dbReference type="InterPro" id="IPR053212">
    <property type="entry name" value="DHP_3-monooxygenase"/>
</dbReference>
<comment type="caution">
    <text evidence="3">The sequence shown here is derived from an EMBL/GenBank/DDBJ whole genome shotgun (WGS) entry which is preliminary data.</text>
</comment>
<dbReference type="SUPFAM" id="SSF54373">
    <property type="entry name" value="FAD-linked reductases, C-terminal domain"/>
    <property type="match status" value="1"/>
</dbReference>
<dbReference type="InterPro" id="IPR036188">
    <property type="entry name" value="FAD/NAD-bd_sf"/>
</dbReference>
<dbReference type="PANTHER" id="PTHR47469:SF2">
    <property type="entry name" value="OS06G0597600 PROTEIN"/>
    <property type="match status" value="1"/>
</dbReference>